<name>A0ABW0LDZ5_9BACI</name>
<evidence type="ECO:0000313" key="3">
    <source>
        <dbReference type="Proteomes" id="UP001596147"/>
    </source>
</evidence>
<keyword evidence="1" id="KW-1133">Transmembrane helix</keyword>
<feature type="transmembrane region" description="Helical" evidence="1">
    <location>
        <begin position="12"/>
        <end position="33"/>
    </location>
</feature>
<protein>
    <recommendedName>
        <fullName evidence="4">Type II secretion system protein</fullName>
    </recommendedName>
</protein>
<gene>
    <name evidence="2" type="ORF">ACFPM4_04885</name>
</gene>
<dbReference type="EMBL" id="JBHSMC010000003">
    <property type="protein sequence ID" value="MFC5464090.1"/>
    <property type="molecule type" value="Genomic_DNA"/>
</dbReference>
<evidence type="ECO:0000313" key="2">
    <source>
        <dbReference type="EMBL" id="MFC5464090.1"/>
    </source>
</evidence>
<proteinExistence type="predicted"/>
<keyword evidence="1" id="KW-0812">Transmembrane</keyword>
<keyword evidence="1" id="KW-0472">Membrane</keyword>
<dbReference type="RefSeq" id="WP_382348405.1">
    <property type="nucleotide sequence ID" value="NZ_JBHSMC010000003.1"/>
</dbReference>
<evidence type="ECO:0008006" key="4">
    <source>
        <dbReference type="Google" id="ProtNLM"/>
    </source>
</evidence>
<sequence length="140" mass="15775">MKLYLNHKGVTLIEILASITILFLVLLYFLSFFGQATLLSTKTEDRLTAINIAEKVLNEVSDDSAVYTGINQLIDGTIYHQMEIIQLNGKQYFPYVSLTPETPESLHLKVVHVQIYAQEDYSPGATPASEIYGYKKEESP</sequence>
<dbReference type="Proteomes" id="UP001596147">
    <property type="component" value="Unassembled WGS sequence"/>
</dbReference>
<comment type="caution">
    <text evidence="2">The sequence shown here is derived from an EMBL/GenBank/DDBJ whole genome shotgun (WGS) entry which is preliminary data.</text>
</comment>
<accession>A0ABW0LDZ5</accession>
<organism evidence="2 3">
    <name type="scientific">Lederbergia graminis</name>
    <dbReference type="NCBI Taxonomy" id="735518"/>
    <lineage>
        <taxon>Bacteria</taxon>
        <taxon>Bacillati</taxon>
        <taxon>Bacillota</taxon>
        <taxon>Bacilli</taxon>
        <taxon>Bacillales</taxon>
        <taxon>Bacillaceae</taxon>
        <taxon>Lederbergia</taxon>
    </lineage>
</organism>
<reference evidence="3" key="1">
    <citation type="journal article" date="2019" name="Int. J. Syst. Evol. Microbiol.">
        <title>The Global Catalogue of Microorganisms (GCM) 10K type strain sequencing project: providing services to taxonomists for standard genome sequencing and annotation.</title>
        <authorList>
            <consortium name="The Broad Institute Genomics Platform"/>
            <consortium name="The Broad Institute Genome Sequencing Center for Infectious Disease"/>
            <person name="Wu L."/>
            <person name="Ma J."/>
        </authorList>
    </citation>
    <scope>NUCLEOTIDE SEQUENCE [LARGE SCALE GENOMIC DNA]</scope>
    <source>
        <strain evidence="3">CGMCC 1.12237</strain>
    </source>
</reference>
<evidence type="ECO:0000256" key="1">
    <source>
        <dbReference type="SAM" id="Phobius"/>
    </source>
</evidence>
<keyword evidence="3" id="KW-1185">Reference proteome</keyword>